<dbReference type="InterPro" id="IPR050567">
    <property type="entry name" value="Mitochondrial_Carrier"/>
</dbReference>
<evidence type="ECO:0000256" key="1">
    <source>
        <dbReference type="ARBA" id="ARBA00004225"/>
    </source>
</evidence>
<dbReference type="GeneID" id="18818575"/>
<evidence type="ECO:0000256" key="2">
    <source>
        <dbReference type="ARBA" id="ARBA00006375"/>
    </source>
</evidence>
<evidence type="ECO:0008006" key="12">
    <source>
        <dbReference type="Google" id="ProtNLM"/>
    </source>
</evidence>
<evidence type="ECO:0000256" key="6">
    <source>
        <dbReference type="ARBA" id="ARBA00022989"/>
    </source>
</evidence>
<keyword evidence="3 10" id="KW-0813">Transport</keyword>
<keyword evidence="5" id="KW-0677">Repeat</keyword>
<dbReference type="GO" id="GO:0000064">
    <property type="term" value="F:L-ornithine transmembrane transporter activity"/>
    <property type="evidence" value="ECO:0007669"/>
    <property type="project" value="TreeGrafter"/>
</dbReference>
<proteinExistence type="inferred from homology"/>
<dbReference type="PROSITE" id="PS50920">
    <property type="entry name" value="SOLCAR"/>
    <property type="match status" value="2"/>
</dbReference>
<dbReference type="Proteomes" id="UP000008064">
    <property type="component" value="Unassembled WGS sequence"/>
</dbReference>
<dbReference type="EMBL" id="GL945432">
    <property type="protein sequence ID" value="EGO26441.1"/>
    <property type="molecule type" value="Genomic_DNA"/>
</dbReference>
<dbReference type="AlphaFoldDB" id="F8NSI6"/>
<name>F8NSI6_SERL9</name>
<dbReference type="GO" id="GO:1990575">
    <property type="term" value="P:mitochondrial L-ornithine transmembrane transport"/>
    <property type="evidence" value="ECO:0007669"/>
    <property type="project" value="TreeGrafter"/>
</dbReference>
<dbReference type="PANTHER" id="PTHR45624">
    <property type="entry name" value="MITOCHONDRIAL BASIC AMINO ACIDS TRANSPORTER-RELATED"/>
    <property type="match status" value="1"/>
</dbReference>
<keyword evidence="8 9" id="KW-0472">Membrane</keyword>
<keyword evidence="7" id="KW-0496">Mitochondrion</keyword>
<evidence type="ECO:0000256" key="7">
    <source>
        <dbReference type="ARBA" id="ARBA00023128"/>
    </source>
</evidence>
<dbReference type="InterPro" id="IPR018108">
    <property type="entry name" value="MCP_transmembrane"/>
</dbReference>
<evidence type="ECO:0000256" key="9">
    <source>
        <dbReference type="PROSITE-ProRule" id="PRU00282"/>
    </source>
</evidence>
<dbReference type="SUPFAM" id="SSF103506">
    <property type="entry name" value="Mitochondrial carrier"/>
    <property type="match status" value="1"/>
</dbReference>
<evidence type="ECO:0000256" key="5">
    <source>
        <dbReference type="ARBA" id="ARBA00022737"/>
    </source>
</evidence>
<keyword evidence="4 9" id="KW-0812">Transmembrane</keyword>
<dbReference type="HOGENOM" id="CLU_015166_16_0_1"/>
<feature type="repeat" description="Solcar" evidence="9">
    <location>
        <begin position="146"/>
        <end position="232"/>
    </location>
</feature>
<evidence type="ECO:0000256" key="3">
    <source>
        <dbReference type="ARBA" id="ARBA00022448"/>
    </source>
</evidence>
<dbReference type="Pfam" id="PF00153">
    <property type="entry name" value="Mito_carr"/>
    <property type="match status" value="3"/>
</dbReference>
<reference evidence="11" key="1">
    <citation type="submission" date="2011-04" db="EMBL/GenBank/DDBJ databases">
        <title>Evolution of plant cell wall degrading machinery underlies the functional diversity of forest fungi.</title>
        <authorList>
            <consortium name="US DOE Joint Genome Institute (JGI-PGF)"/>
            <person name="Eastwood D.C."/>
            <person name="Floudas D."/>
            <person name="Binder M."/>
            <person name="Majcherczyk A."/>
            <person name="Schneider P."/>
            <person name="Aerts A."/>
            <person name="Asiegbu F.O."/>
            <person name="Baker S.E."/>
            <person name="Barry K."/>
            <person name="Bendiksby M."/>
            <person name="Blumentritt M."/>
            <person name="Coutinho P.M."/>
            <person name="Cullen D."/>
            <person name="Cullen D."/>
            <person name="Gathman A."/>
            <person name="Goodell B."/>
            <person name="Henrissat B."/>
            <person name="Ihrmark K."/>
            <person name="Kauserud H."/>
            <person name="Kohler A."/>
            <person name="LaButti K."/>
            <person name="Lapidus A."/>
            <person name="Lavin J.L."/>
            <person name="Lee Y.-H."/>
            <person name="Lindquist E."/>
            <person name="Lilly W."/>
            <person name="Lucas S."/>
            <person name="Morin E."/>
            <person name="Murat C."/>
            <person name="Oguiza J.A."/>
            <person name="Park J."/>
            <person name="Pisabarro A.G."/>
            <person name="Riley R."/>
            <person name="Rosling A."/>
            <person name="Salamov A."/>
            <person name="Schmidt O."/>
            <person name="Schmutz J."/>
            <person name="Skrede I."/>
            <person name="Stenlid J."/>
            <person name="Wiebenga A."/>
            <person name="Xie X."/>
            <person name="Kues U."/>
            <person name="Hibbett D.S."/>
            <person name="Hoffmeister D."/>
            <person name="Hogberg N."/>
            <person name="Martin F."/>
            <person name="Grigoriev I.V."/>
            <person name="Watkinson S.C."/>
        </authorList>
    </citation>
    <scope>NUCLEOTIDE SEQUENCE</scope>
    <source>
        <strain evidence="11">S7.9</strain>
    </source>
</reference>
<comment type="similarity">
    <text evidence="2 10">Belongs to the mitochondrial carrier (TC 2.A.29) family.</text>
</comment>
<keyword evidence="6" id="KW-1133">Transmembrane helix</keyword>
<gene>
    <name evidence="11" type="ORF">SERLADRAFT_463513</name>
</gene>
<dbReference type="InterPro" id="IPR023395">
    <property type="entry name" value="MCP_dom_sf"/>
</dbReference>
<dbReference type="PANTHER" id="PTHR45624:SF45">
    <property type="entry name" value="MITOCHONDRIAL CARRIER"/>
    <property type="match status" value="1"/>
</dbReference>
<dbReference type="RefSeq" id="XP_007316614.1">
    <property type="nucleotide sequence ID" value="XM_007316552.1"/>
</dbReference>
<dbReference type="Gene3D" id="1.50.40.10">
    <property type="entry name" value="Mitochondrial carrier domain"/>
    <property type="match status" value="2"/>
</dbReference>
<evidence type="ECO:0000313" key="11">
    <source>
        <dbReference type="EMBL" id="EGO26441.1"/>
    </source>
</evidence>
<evidence type="ECO:0000256" key="10">
    <source>
        <dbReference type="RuleBase" id="RU000488"/>
    </source>
</evidence>
<dbReference type="GO" id="GO:0031966">
    <property type="term" value="C:mitochondrial membrane"/>
    <property type="evidence" value="ECO:0007669"/>
    <property type="project" value="UniProtKB-SubCell"/>
</dbReference>
<sequence length="239" mass="26509">MSDKASVTYISTFNELLAGSVGGASQVLVGQPLDTVKTRAQIAPKGMFKGPMDILMQTVRKEGFFALYKVEMFKVRMQGQYGAATDKRLRAVVTEMWSEWGFRKGIMRGFWVTFAREIPAYAGFYTAYEYSKRQFQKRYGEQVPVWALLASGSTGGIAYWTACYPLDVAKSRVQLRPIPPSGTPVQYIANELRAIIGESGFAGLYRGLTPSLLRSIPAAASTFAAFEITREFLRESTGV</sequence>
<organism>
    <name type="scientific">Serpula lacrymans var. lacrymans (strain S7.9)</name>
    <name type="common">Dry rot fungus</name>
    <dbReference type="NCBI Taxonomy" id="578457"/>
    <lineage>
        <taxon>Eukaryota</taxon>
        <taxon>Fungi</taxon>
        <taxon>Dikarya</taxon>
        <taxon>Basidiomycota</taxon>
        <taxon>Agaricomycotina</taxon>
        <taxon>Agaricomycetes</taxon>
        <taxon>Agaricomycetidae</taxon>
        <taxon>Boletales</taxon>
        <taxon>Coniophorineae</taxon>
        <taxon>Serpulaceae</taxon>
        <taxon>Serpula</taxon>
    </lineage>
</organism>
<dbReference type="OrthoDB" id="14252at2759"/>
<evidence type="ECO:0000256" key="4">
    <source>
        <dbReference type="ARBA" id="ARBA00022692"/>
    </source>
</evidence>
<dbReference type="KEGG" id="sla:SERLADRAFT_463513"/>
<comment type="subcellular location">
    <subcellularLocation>
        <location evidence="1">Mitochondrion membrane</location>
        <topology evidence="1">Multi-pass membrane protein</topology>
    </subcellularLocation>
</comment>
<accession>F8NSI6</accession>
<feature type="repeat" description="Solcar" evidence="9">
    <location>
        <begin position="10"/>
        <end position="95"/>
    </location>
</feature>
<protein>
    <recommendedName>
        <fullName evidence="12">Mitochondrial carrier</fullName>
    </recommendedName>
</protein>
<evidence type="ECO:0000256" key="8">
    <source>
        <dbReference type="ARBA" id="ARBA00023136"/>
    </source>
</evidence>